<evidence type="ECO:0000256" key="11">
    <source>
        <dbReference type="ARBA" id="ARBA00022844"/>
    </source>
</evidence>
<dbReference type="GO" id="GO:0003677">
    <property type="term" value="F:DNA binding"/>
    <property type="evidence" value="ECO:0007669"/>
    <property type="project" value="UniProtKB-KW"/>
</dbReference>
<dbReference type="GO" id="GO:0075509">
    <property type="term" value="P:endocytosis involved in viral entry into host cell"/>
    <property type="evidence" value="ECO:0007669"/>
    <property type="project" value="UniProtKB-KW"/>
</dbReference>
<keyword evidence="9" id="KW-1162">Viral penetration into host cytoplasm</keyword>
<evidence type="ECO:0000256" key="8">
    <source>
        <dbReference type="ARBA" id="ARBA00022581"/>
    </source>
</evidence>
<organism evidence="16 17">
    <name type="scientific">Giardia-associated CRESS DNA virus 2</name>
    <dbReference type="NCBI Taxonomy" id="2766566"/>
    <lineage>
        <taxon>Viruses</taxon>
        <taxon>Monodnaviria</taxon>
        <taxon>Shotokuvirae</taxon>
        <taxon>Cressdnaviricota</taxon>
        <taxon>Arfiviricetes</taxon>
        <taxon>Cirlivirales</taxon>
        <taxon>Vilyaviridae</taxon>
        <taxon>Vingilotevirus</taxon>
        <taxon>Vingilotevirus gamgee</taxon>
    </lineage>
</organism>
<keyword evidence="11" id="KW-0946">Virion</keyword>
<evidence type="ECO:0000256" key="4">
    <source>
        <dbReference type="ARBA" id="ARBA00022431"/>
    </source>
</evidence>
<dbReference type="GO" id="GO:0042025">
    <property type="term" value="C:host cell nucleus"/>
    <property type="evidence" value="ECO:0007669"/>
    <property type="project" value="UniProtKB-SubCell"/>
</dbReference>
<evidence type="ECO:0000256" key="1">
    <source>
        <dbReference type="ARBA" id="ARBA00004147"/>
    </source>
</evidence>
<dbReference type="GO" id="GO:0019069">
    <property type="term" value="P:viral capsid assembly"/>
    <property type="evidence" value="ECO:0007669"/>
    <property type="project" value="InterPro"/>
</dbReference>
<proteinExistence type="inferred from homology"/>
<keyword evidence="5" id="KW-1163">Viral penetration into host nucleus</keyword>
<comment type="subcellular location">
    <subcellularLocation>
        <location evidence="1">Host nucleus</location>
    </subcellularLocation>
    <subcellularLocation>
        <location evidence="2">Virion</location>
    </subcellularLocation>
</comment>
<name>A0AAE7JE56_9VIRU</name>
<dbReference type="EMBL" id="MT293426">
    <property type="protein sequence ID" value="QNJ47551.1"/>
    <property type="molecule type" value="Genomic_DNA"/>
</dbReference>
<evidence type="ECO:0000256" key="13">
    <source>
        <dbReference type="ARBA" id="ARBA00023125"/>
    </source>
</evidence>
<keyword evidence="13" id="KW-0238">DNA-binding</keyword>
<evidence type="ECO:0000256" key="3">
    <source>
        <dbReference type="ARBA" id="ARBA00010301"/>
    </source>
</evidence>
<evidence type="ECO:0000313" key="17">
    <source>
        <dbReference type="Proteomes" id="UP000829996"/>
    </source>
</evidence>
<keyword evidence="10" id="KW-1161">Viral attachment to host cell</keyword>
<keyword evidence="8" id="KW-0945">Host-virus interaction</keyword>
<dbReference type="Pfam" id="PF02443">
    <property type="entry name" value="Circo_capsid"/>
    <property type="match status" value="1"/>
</dbReference>
<comment type="subunit">
    <text evidence="15">Homomultimer. Assembles in the nucleus, presumably in an immature form, then migrates to the cytoplasm once assembled as mature virion. Interacts with Rep; this interaction relocates Rep into the nucleus.</text>
</comment>
<keyword evidence="4" id="KW-1140">T=1 icosahedral capsid protein</keyword>
<reference evidence="16 17" key="1">
    <citation type="journal article" date="2020" name="Nat. Commun.">
        <title>Entamoeba and Giardia parasites implicated as hosts of CRESS viruses.</title>
        <authorList>
            <person name="Kinsella C.M."/>
            <person name="Bart A."/>
            <person name="Deijs M."/>
            <person name="Broekhuizen P."/>
            <person name="Kaczorowska J."/>
            <person name="Jebbink M.F."/>
            <person name="van Gool T."/>
            <person name="Cotten M."/>
            <person name="van der Hoek L."/>
        </authorList>
    </citation>
    <scope>NUCLEOTIDE SEQUENCE [LARGE SCALE GENOMIC DNA]</scope>
    <source>
        <strain evidence="16">84-AMS-02</strain>
    </source>
</reference>
<evidence type="ECO:0000256" key="5">
    <source>
        <dbReference type="ARBA" id="ARBA00022524"/>
    </source>
</evidence>
<dbReference type="RefSeq" id="YP_010800618.1">
    <property type="nucleotide sequence ID" value="NC_076893.1"/>
</dbReference>
<dbReference type="GO" id="GO:0075732">
    <property type="term" value="P:viral penetration into host nucleus"/>
    <property type="evidence" value="ECO:0007669"/>
    <property type="project" value="UniProtKB-KW"/>
</dbReference>
<keyword evidence="6" id="KW-0167">Capsid protein</keyword>
<keyword evidence="14" id="KW-1160">Virus entry into host cell</keyword>
<dbReference type="GO" id="GO:0019062">
    <property type="term" value="P:virion attachment to host cell"/>
    <property type="evidence" value="ECO:0007669"/>
    <property type="project" value="UniProtKB-KW"/>
</dbReference>
<dbReference type="GO" id="GO:0043657">
    <property type="term" value="C:host cell"/>
    <property type="evidence" value="ECO:0007669"/>
    <property type="project" value="GOC"/>
</dbReference>
<dbReference type="GO" id="GO:0039615">
    <property type="term" value="C:T=1 icosahedral viral capsid"/>
    <property type="evidence" value="ECO:0007669"/>
    <property type="project" value="UniProtKB-KW"/>
</dbReference>
<comment type="similarity">
    <text evidence="3">Belongs to the circoviridae capsid protein family.</text>
</comment>
<keyword evidence="12" id="KW-1164">Virus endocytosis by host</keyword>
<keyword evidence="17" id="KW-1185">Reference proteome</keyword>
<evidence type="ECO:0000256" key="14">
    <source>
        <dbReference type="ARBA" id="ARBA00023296"/>
    </source>
</evidence>
<evidence type="ECO:0000256" key="12">
    <source>
        <dbReference type="ARBA" id="ARBA00022890"/>
    </source>
</evidence>
<keyword evidence="7" id="KW-1048">Host nucleus</keyword>
<evidence type="ECO:0000313" key="16">
    <source>
        <dbReference type="EMBL" id="QNJ47551.1"/>
    </source>
</evidence>
<evidence type="ECO:0000256" key="6">
    <source>
        <dbReference type="ARBA" id="ARBA00022561"/>
    </source>
</evidence>
<dbReference type="GeneID" id="80539246"/>
<dbReference type="InterPro" id="IPR003383">
    <property type="entry name" value="Circovirus_capsid"/>
</dbReference>
<evidence type="ECO:0000256" key="2">
    <source>
        <dbReference type="ARBA" id="ARBA00004328"/>
    </source>
</evidence>
<protein>
    <submittedName>
        <fullName evidence="16">Capsid protein</fullName>
    </submittedName>
</protein>
<dbReference type="KEGG" id="vg:80539246"/>
<accession>A0AAE7JE56</accession>
<dbReference type="Proteomes" id="UP000829996">
    <property type="component" value="Segment"/>
</dbReference>
<evidence type="ECO:0000256" key="10">
    <source>
        <dbReference type="ARBA" id="ARBA00022804"/>
    </source>
</evidence>
<sequence>MAWSYRTRRTFTRSARRSFRRRSVARPRYSRRRWGTRRAAKKTVSSVVTLSQDAVWSLFNTMGESTLDTRQWYPFAFTPANVPGFSEYKATYSHFRILKAKLYISRNVLKGEGTTNNYLIVGSRPFAAVTYTGSTAASPYVYVPPQREYDLRQSKWQKICYPSTVRNVITTSFHPYTMIESFGPLTTGPTGNLWSRIWEARRWMPFSWVLGPYSGVDGNGITFYGPYMVIDTSTGELPQPGAKTDVGVECTLRISVQFKGQK</sequence>
<evidence type="ECO:0000256" key="15">
    <source>
        <dbReference type="ARBA" id="ARBA00046863"/>
    </source>
</evidence>
<evidence type="ECO:0000256" key="9">
    <source>
        <dbReference type="ARBA" id="ARBA00022595"/>
    </source>
</evidence>
<evidence type="ECO:0000256" key="7">
    <source>
        <dbReference type="ARBA" id="ARBA00022562"/>
    </source>
</evidence>